<sequence>MSQEGKRRHKIDSVLVKTRIAVLPVDPLRDEANQDLLKAC</sequence>
<dbReference type="KEGG" id="care:LT85_2230"/>
<dbReference type="HOGENOM" id="CLU_3287853_0_0_4"/>
<name>A0A0A1F9H2_9BURK</name>
<dbReference type="STRING" id="279058.LT85_2230"/>
<organism evidence="1 2">
    <name type="scientific">Collimonas arenae</name>
    <dbReference type="NCBI Taxonomy" id="279058"/>
    <lineage>
        <taxon>Bacteria</taxon>
        <taxon>Pseudomonadati</taxon>
        <taxon>Pseudomonadota</taxon>
        <taxon>Betaproteobacteria</taxon>
        <taxon>Burkholderiales</taxon>
        <taxon>Oxalobacteraceae</taxon>
        <taxon>Collimonas</taxon>
    </lineage>
</organism>
<accession>A0A0A1F9H2</accession>
<gene>
    <name evidence="1" type="ORF">LT85_2230</name>
</gene>
<dbReference type="Proteomes" id="UP000030302">
    <property type="component" value="Chromosome"/>
</dbReference>
<protein>
    <submittedName>
        <fullName evidence="1">Uncharacterized protein</fullName>
    </submittedName>
</protein>
<proteinExistence type="predicted"/>
<keyword evidence="2" id="KW-1185">Reference proteome</keyword>
<reference evidence="2" key="1">
    <citation type="journal article" date="2014" name="Soil Biol. Biochem.">
        <title>Structure and function of bacterial communities in ageing soils: Insights from the Mendocino ecological staircase.</title>
        <authorList>
            <person name="Uroz S."/>
            <person name="Tech J.J."/>
            <person name="Sawaya N.A."/>
            <person name="Frey-Klett P."/>
            <person name="Leveau J.H.J."/>
        </authorList>
    </citation>
    <scope>NUCLEOTIDE SEQUENCE [LARGE SCALE GENOMIC DNA]</scope>
    <source>
        <strain evidence="2">Cal35</strain>
    </source>
</reference>
<evidence type="ECO:0000313" key="1">
    <source>
        <dbReference type="EMBL" id="AIY41388.1"/>
    </source>
</evidence>
<dbReference type="AlphaFoldDB" id="A0A0A1F9H2"/>
<evidence type="ECO:0000313" key="2">
    <source>
        <dbReference type="Proteomes" id="UP000030302"/>
    </source>
</evidence>
<dbReference type="EMBL" id="CP009962">
    <property type="protein sequence ID" value="AIY41388.1"/>
    <property type="molecule type" value="Genomic_DNA"/>
</dbReference>